<dbReference type="InterPro" id="IPR039329">
    <property type="entry name" value="SIAE"/>
</dbReference>
<dbReference type="InterPro" id="IPR008979">
    <property type="entry name" value="Galactose-bd-like_sf"/>
</dbReference>
<dbReference type="GO" id="GO:0005975">
    <property type="term" value="P:carbohydrate metabolic process"/>
    <property type="evidence" value="ECO:0007669"/>
    <property type="project" value="TreeGrafter"/>
</dbReference>
<accession>A0A2S6I5C8</accession>
<evidence type="ECO:0000259" key="2">
    <source>
        <dbReference type="Pfam" id="PF03629"/>
    </source>
</evidence>
<dbReference type="InterPro" id="IPR013783">
    <property type="entry name" value="Ig-like_fold"/>
</dbReference>
<dbReference type="Pfam" id="PF03629">
    <property type="entry name" value="SASA"/>
    <property type="match status" value="1"/>
</dbReference>
<proteinExistence type="predicted"/>
<dbReference type="EMBL" id="PTJC01000006">
    <property type="protein sequence ID" value="PPK86291.1"/>
    <property type="molecule type" value="Genomic_DNA"/>
</dbReference>
<feature type="domain" description="Sialate O-acetylesterase" evidence="2">
    <location>
        <begin position="405"/>
        <end position="514"/>
    </location>
</feature>
<name>A0A2S6I5C8_9BACT</name>
<keyword evidence="4" id="KW-1185">Reference proteome</keyword>
<dbReference type="Proteomes" id="UP000237662">
    <property type="component" value="Unassembled WGS sequence"/>
</dbReference>
<evidence type="ECO:0000313" key="3">
    <source>
        <dbReference type="EMBL" id="PPK86291.1"/>
    </source>
</evidence>
<dbReference type="Gene3D" id="2.60.120.260">
    <property type="entry name" value="Galactose-binding domain-like"/>
    <property type="match status" value="1"/>
</dbReference>
<evidence type="ECO:0000313" key="4">
    <source>
        <dbReference type="Proteomes" id="UP000237662"/>
    </source>
</evidence>
<dbReference type="InterPro" id="IPR036514">
    <property type="entry name" value="SGNH_hydro_sf"/>
</dbReference>
<reference evidence="3 4" key="1">
    <citation type="submission" date="2018-02" db="EMBL/GenBank/DDBJ databases">
        <title>Genomic Encyclopedia of Archaeal and Bacterial Type Strains, Phase II (KMG-II): from individual species to whole genera.</title>
        <authorList>
            <person name="Goeker M."/>
        </authorList>
    </citation>
    <scope>NUCLEOTIDE SEQUENCE [LARGE SCALE GENOMIC DNA]</scope>
    <source>
        <strain evidence="3 4">DSM 29526</strain>
    </source>
</reference>
<dbReference type="GO" id="GO:0001681">
    <property type="term" value="F:sialate O-acetylesterase activity"/>
    <property type="evidence" value="ECO:0007669"/>
    <property type="project" value="InterPro"/>
</dbReference>
<dbReference type="Gene3D" id="3.40.50.1110">
    <property type="entry name" value="SGNH hydrolase"/>
    <property type="match status" value="2"/>
</dbReference>
<dbReference type="RefSeq" id="WP_104420736.1">
    <property type="nucleotide sequence ID" value="NZ_PTJC01000006.1"/>
</dbReference>
<protein>
    <submittedName>
        <fullName evidence="3">Sialate O-acetylesterase</fullName>
    </submittedName>
</protein>
<dbReference type="SUPFAM" id="SSF49785">
    <property type="entry name" value="Galactose-binding domain-like"/>
    <property type="match status" value="1"/>
</dbReference>
<organism evidence="3 4">
    <name type="scientific">Neolewinella xylanilytica</name>
    <dbReference type="NCBI Taxonomy" id="1514080"/>
    <lineage>
        <taxon>Bacteria</taxon>
        <taxon>Pseudomonadati</taxon>
        <taxon>Bacteroidota</taxon>
        <taxon>Saprospiria</taxon>
        <taxon>Saprospirales</taxon>
        <taxon>Lewinellaceae</taxon>
        <taxon>Neolewinella</taxon>
    </lineage>
</organism>
<dbReference type="PANTHER" id="PTHR22901:SF0">
    <property type="entry name" value="SIALATE O-ACETYLESTERASE"/>
    <property type="match status" value="1"/>
</dbReference>
<dbReference type="OrthoDB" id="9816001at2"/>
<dbReference type="Gene3D" id="2.60.40.10">
    <property type="entry name" value="Immunoglobulins"/>
    <property type="match status" value="1"/>
</dbReference>
<keyword evidence="1" id="KW-0378">Hydrolase</keyword>
<dbReference type="PANTHER" id="PTHR22901">
    <property type="entry name" value="SIALATE O-ACETYLESTERASE"/>
    <property type="match status" value="1"/>
</dbReference>
<dbReference type="AlphaFoldDB" id="A0A2S6I5C8"/>
<sequence>MRYLIFLFLFCPGGLLLAQDLELFELFTDHALLQRNVAHPIWGRARPNRTVRIILDGESVKTKTNRDGRWQAELPSRDAGGPYVLSVTDGRSTVEISDVYFGDVYLLSGQSNMEWRLAQSDPDSSRAKAIADPLIRQTLIAKTGSGSPQTEIQLDEEWKPGTTDEIADFSAVGGYFAHYLRESGVDIPIGLVHSSWGGSRIEPWIPAAWQEADAQASMEEIEKEMDGRRARVQSFYQAEFGDGFPPVSEDQPNLAYLSDTEPQADWGVTTLPGLWETRGYADVDGVFYYRKRFTLNDAQIAGAAELHLGPIDDNDITYLNGNRVGATNLYSQDRIYRVPRDLLRLGENVLTVRVDDTGGGGGFHGHPDSLYLGTAAGRVPLAGDFAYRIAAFRINSNSRANQTPTLLYNAMIAPLREWPLTGVLWYQGESNAGETDASSYAAQTEALVESWREQFSNDSLPFYWVQLANFMAAPVEPDAPGWALLRAQQTAALSIPNSGQAIITDIGEADDIHPKNKWEVGRRLSLHARKHIYGQQVQASSPVARNIRLEDGAALIDFDQVGEGLTLKMAEGDRYPIVRSLSVRDTAGEWHWAVGLLTEETNALRVLNPAGTGITAVRYAWFNNPDDANLFSKGGLPVTPFELHVD</sequence>
<evidence type="ECO:0000256" key="1">
    <source>
        <dbReference type="ARBA" id="ARBA00022801"/>
    </source>
</evidence>
<comment type="caution">
    <text evidence="3">The sequence shown here is derived from an EMBL/GenBank/DDBJ whole genome shotgun (WGS) entry which is preliminary data.</text>
</comment>
<gene>
    <name evidence="3" type="ORF">CLV84_3214</name>
</gene>
<dbReference type="SUPFAM" id="SSF52266">
    <property type="entry name" value="SGNH hydrolase"/>
    <property type="match status" value="1"/>
</dbReference>
<dbReference type="InterPro" id="IPR005181">
    <property type="entry name" value="SASA"/>
</dbReference>